<accession>A0A519BF31</accession>
<evidence type="ECO:0000313" key="6">
    <source>
        <dbReference type="Proteomes" id="UP000316562"/>
    </source>
</evidence>
<evidence type="ECO:0000256" key="1">
    <source>
        <dbReference type="ARBA" id="ARBA00005836"/>
    </source>
</evidence>
<dbReference type="Pfam" id="PF01523">
    <property type="entry name" value="PmbA_TldD_1st"/>
    <property type="match status" value="1"/>
</dbReference>
<feature type="domain" description="Metalloprotease TldD/E central" evidence="4">
    <location>
        <begin position="118"/>
        <end position="222"/>
    </location>
</feature>
<proteinExistence type="inferred from homology"/>
<feature type="domain" description="Metalloprotease TldD/E N-terminal" evidence="2">
    <location>
        <begin position="21"/>
        <end position="71"/>
    </location>
</feature>
<comment type="similarity">
    <text evidence="1">Belongs to the peptidase U62 family.</text>
</comment>
<dbReference type="InterPro" id="IPR045569">
    <property type="entry name" value="Metalloprtase-TldD/E_C"/>
</dbReference>
<dbReference type="GO" id="GO:0005829">
    <property type="term" value="C:cytosol"/>
    <property type="evidence" value="ECO:0007669"/>
    <property type="project" value="TreeGrafter"/>
</dbReference>
<dbReference type="Pfam" id="PF19290">
    <property type="entry name" value="PmbA_TldD_2nd"/>
    <property type="match status" value="1"/>
</dbReference>
<feature type="domain" description="Metalloprotease TldD/E C-terminal" evidence="3">
    <location>
        <begin position="229"/>
        <end position="448"/>
    </location>
</feature>
<comment type="caution">
    <text evidence="5">The sequence shown here is derived from an EMBL/GenBank/DDBJ whole genome shotgun (WGS) entry which is preliminary data.</text>
</comment>
<name>A0A519BF31_ACIG2</name>
<dbReference type="EMBL" id="SGBC01000003">
    <property type="protein sequence ID" value="RZD15867.1"/>
    <property type="molecule type" value="Genomic_DNA"/>
</dbReference>
<dbReference type="PANTHER" id="PTHR43421">
    <property type="entry name" value="METALLOPROTEASE PMBA"/>
    <property type="match status" value="1"/>
</dbReference>
<evidence type="ECO:0000313" key="5">
    <source>
        <dbReference type="EMBL" id="RZD15867.1"/>
    </source>
</evidence>
<dbReference type="Pfam" id="PF19289">
    <property type="entry name" value="PmbA_TldD_3rd"/>
    <property type="match status" value="1"/>
</dbReference>
<dbReference type="SUPFAM" id="SSF111283">
    <property type="entry name" value="Putative modulator of DNA gyrase, PmbA/TldD"/>
    <property type="match status" value="1"/>
</dbReference>
<evidence type="ECO:0000259" key="2">
    <source>
        <dbReference type="Pfam" id="PF01523"/>
    </source>
</evidence>
<dbReference type="InterPro" id="IPR002510">
    <property type="entry name" value="Metalloprtase-TldD/E_N"/>
</dbReference>
<dbReference type="GO" id="GO:0008237">
    <property type="term" value="F:metallopeptidase activity"/>
    <property type="evidence" value="ECO:0007669"/>
    <property type="project" value="InterPro"/>
</dbReference>
<dbReference type="InterPro" id="IPR045570">
    <property type="entry name" value="Metalloprtase-TldD/E_cen_dom"/>
</dbReference>
<evidence type="ECO:0000259" key="4">
    <source>
        <dbReference type="Pfam" id="PF19290"/>
    </source>
</evidence>
<dbReference type="InterPro" id="IPR047657">
    <property type="entry name" value="PmbA"/>
</dbReference>
<dbReference type="InterPro" id="IPR035068">
    <property type="entry name" value="TldD/PmbA_N"/>
</dbReference>
<reference evidence="5 6" key="1">
    <citation type="journal article" date="2019" name="ISME J.">
        <title>Insights into ecological role of a new deltaproteobacterial order Candidatus Acidulodesulfobacterales by metagenomics and metatranscriptomics.</title>
        <authorList>
            <person name="Tan S."/>
            <person name="Liu J."/>
            <person name="Fang Y."/>
            <person name="Hedlund B.P."/>
            <person name="Lian Z.H."/>
            <person name="Huang L.Y."/>
            <person name="Li J.T."/>
            <person name="Huang L.N."/>
            <person name="Li W.J."/>
            <person name="Jiang H.C."/>
            <person name="Dong H.L."/>
            <person name="Shu W.S."/>
        </authorList>
    </citation>
    <scope>NUCLEOTIDE SEQUENCE [LARGE SCALE GENOMIC DNA]</scope>
    <source>
        <strain evidence="5">AP2</strain>
    </source>
</reference>
<dbReference type="PANTHER" id="PTHR43421:SF1">
    <property type="entry name" value="METALLOPROTEASE PMBA"/>
    <property type="match status" value="1"/>
</dbReference>
<evidence type="ECO:0000259" key="3">
    <source>
        <dbReference type="Pfam" id="PF19289"/>
    </source>
</evidence>
<gene>
    <name evidence="5" type="ORF">EVJ46_06620</name>
</gene>
<dbReference type="GO" id="GO:0006508">
    <property type="term" value="P:proteolysis"/>
    <property type="evidence" value="ECO:0007669"/>
    <property type="project" value="InterPro"/>
</dbReference>
<protein>
    <submittedName>
        <fullName evidence="5">TldD/PmbA family protein</fullName>
    </submittedName>
</protein>
<dbReference type="Gene3D" id="3.30.2290.10">
    <property type="entry name" value="PmbA/TldD superfamily"/>
    <property type="match status" value="1"/>
</dbReference>
<dbReference type="AlphaFoldDB" id="A0A519BF31"/>
<organism evidence="5 6">
    <name type="scientific">Acididesulfobacter guangdongensis</name>
    <dbReference type="NCBI Taxonomy" id="2597225"/>
    <lineage>
        <taxon>Bacteria</taxon>
        <taxon>Deltaproteobacteria</taxon>
        <taxon>Candidatus Acidulodesulfobacterales</taxon>
        <taxon>Candidatus Acididesulfobacter</taxon>
    </lineage>
</organism>
<dbReference type="Proteomes" id="UP000316562">
    <property type="component" value="Unassembled WGS sequence"/>
</dbReference>
<dbReference type="InterPro" id="IPR036059">
    <property type="entry name" value="TldD/PmbA_sf"/>
</dbReference>
<sequence>MNFDKAVSMTQDFANAKGLEYEIYLFDAKILKMEAEDSKISSYTDAVSNGFSLRFKKNNKISFSYCSGLDEDKAANSLNNCFSLLGLTEDNADIAFSSAKIDENNLSKNNLGIYSDNFFNINIEDKKNNLIEMEEAAYSFDKRIYKVDKPSYSEVLISKRLVNSCGIDMSSKKTHYEIFLSAASKNNDENASGYDFDASSEFNSLKFKKVAMNGAKKAIDQLGARIVESGKYRILFDNITSSELLSILKQSFYASSVYKKKSLLEGKIDSKVFSEKLTIIDDGTLFGGYGTDIFDGEGTAMQKKILCHNGVIKTYLYDIEYANKFKTKSTGNSRRSSHKELPELGTTNFFIETGKKSFIDTLNSIKDGLYITELMGLHMAKPYTGEFSLGASGFFVKNGQFDFPVKGIVLSGNIINLFNNIIEIADDIRFMGNIGSPSILIDDVQVSGK</sequence>